<protein>
    <recommendedName>
        <fullName evidence="3">Lysophospholipase</fullName>
    </recommendedName>
</protein>
<accession>A0A0P1H2D0</accession>
<evidence type="ECO:0000313" key="2">
    <source>
        <dbReference type="Proteomes" id="UP000054935"/>
    </source>
</evidence>
<dbReference type="PIRSF" id="PIRSF032025">
    <property type="entry name" value="UCP032025"/>
    <property type="match status" value="1"/>
</dbReference>
<dbReference type="InterPro" id="IPR008320">
    <property type="entry name" value="UCP032025"/>
</dbReference>
<proteinExistence type="predicted"/>
<gene>
    <name evidence="1" type="ORF">TRN7648_03468</name>
</gene>
<evidence type="ECO:0000313" key="1">
    <source>
        <dbReference type="EMBL" id="CUH81436.1"/>
    </source>
</evidence>
<dbReference type="Proteomes" id="UP000054935">
    <property type="component" value="Unassembled WGS sequence"/>
</dbReference>
<sequence>MLRQKGKRFVSKITHLVKLSAGTESVDTLEAWQASYAARFADGMPRHVTRMWPKREPEILAGGSIYWVIKGQIQCRQRVVRLDRVTGDDGVERCALVLDPELIRTALAPKRAFQGWRYLAPDDAPPDLPKGRAAEEPLPPELAGALADIGVL</sequence>
<dbReference type="STRING" id="441103.TRN7648_03468"/>
<dbReference type="EMBL" id="CYSE01000008">
    <property type="protein sequence ID" value="CUH81436.1"/>
    <property type="molecule type" value="Genomic_DNA"/>
</dbReference>
<name>A0A0P1H2D0_9RHOB</name>
<reference evidence="1 2" key="1">
    <citation type="submission" date="2015-09" db="EMBL/GenBank/DDBJ databases">
        <authorList>
            <consortium name="Swine Surveillance"/>
        </authorList>
    </citation>
    <scope>NUCLEOTIDE SEQUENCE [LARGE SCALE GENOMIC DNA]</scope>
    <source>
        <strain evidence="1 2">CECT 7648</strain>
    </source>
</reference>
<dbReference type="OrthoDB" id="9798292at2"/>
<keyword evidence="2" id="KW-1185">Reference proteome</keyword>
<dbReference type="AlphaFoldDB" id="A0A0P1H2D0"/>
<evidence type="ECO:0008006" key="3">
    <source>
        <dbReference type="Google" id="ProtNLM"/>
    </source>
</evidence>
<dbReference type="Pfam" id="PF07370">
    <property type="entry name" value="DUF1489"/>
    <property type="match status" value="1"/>
</dbReference>
<organism evidence="1 2">
    <name type="scientific">Tropicibacter naphthalenivorans</name>
    <dbReference type="NCBI Taxonomy" id="441103"/>
    <lineage>
        <taxon>Bacteria</taxon>
        <taxon>Pseudomonadati</taxon>
        <taxon>Pseudomonadota</taxon>
        <taxon>Alphaproteobacteria</taxon>
        <taxon>Rhodobacterales</taxon>
        <taxon>Roseobacteraceae</taxon>
        <taxon>Tropicibacter</taxon>
    </lineage>
</organism>